<dbReference type="RefSeq" id="WP_192037425.1">
    <property type="nucleotide sequence ID" value="NZ_JACYWE010000001.1"/>
</dbReference>
<accession>A0A927J984</accession>
<dbReference type="InterPro" id="IPR036390">
    <property type="entry name" value="WH_DNA-bd_sf"/>
</dbReference>
<proteinExistence type="predicted"/>
<gene>
    <name evidence="5" type="ORF">HT102_00305</name>
</gene>
<organism evidence="5 6">
    <name type="scientific">Lolliginicoccus lacisalsi</name>
    <dbReference type="NCBI Taxonomy" id="2742202"/>
    <lineage>
        <taxon>Bacteria</taxon>
        <taxon>Bacillati</taxon>
        <taxon>Actinomycetota</taxon>
        <taxon>Actinomycetes</taxon>
        <taxon>Mycobacteriales</taxon>
        <taxon>Hoyosellaceae</taxon>
        <taxon>Lolliginicoccus</taxon>
    </lineage>
</organism>
<dbReference type="SMART" id="SM00347">
    <property type="entry name" value="HTH_MARR"/>
    <property type="match status" value="1"/>
</dbReference>
<dbReference type="GO" id="GO:0003700">
    <property type="term" value="F:DNA-binding transcription factor activity"/>
    <property type="evidence" value="ECO:0007669"/>
    <property type="project" value="InterPro"/>
</dbReference>
<reference evidence="5" key="1">
    <citation type="submission" date="2020-09" db="EMBL/GenBank/DDBJ databases">
        <title>Hoyosella lacisalsi sp. nov., a halotolerant actinobacterium isolated from soil of Lake Gudzhirganskoe.</title>
        <authorList>
            <person name="Yang Q."/>
            <person name="Guo P.Y."/>
            <person name="Liu S.W."/>
            <person name="Li F.N."/>
            <person name="Sun C.H."/>
        </authorList>
    </citation>
    <scope>NUCLEOTIDE SEQUENCE</scope>
    <source>
        <strain evidence="5">G463</strain>
    </source>
</reference>
<sequence>MEPRRPLPLDPIATARDHWTTNGWTDAAPGMAAVTSVMRAHQLMLAKVEKALRPFGLTFARYEVLMLLSFTRRGEIPMARASSRLQVHPTSITNAVDRLEQAGLVRREPHPDDRRTTLIRITDDGRRIARSATDAVNEQVFAALPLAASDTEQLVAVLTRFRAAAGDFTDSEHAEH</sequence>
<evidence type="ECO:0000256" key="3">
    <source>
        <dbReference type="ARBA" id="ARBA00023163"/>
    </source>
</evidence>
<dbReference type="PANTHER" id="PTHR33164">
    <property type="entry name" value="TRANSCRIPTIONAL REGULATOR, MARR FAMILY"/>
    <property type="match status" value="1"/>
</dbReference>
<evidence type="ECO:0000259" key="4">
    <source>
        <dbReference type="PROSITE" id="PS50995"/>
    </source>
</evidence>
<dbReference type="GO" id="GO:0003677">
    <property type="term" value="F:DNA binding"/>
    <property type="evidence" value="ECO:0007669"/>
    <property type="project" value="UniProtKB-KW"/>
</dbReference>
<comment type="caution">
    <text evidence="5">The sequence shown here is derived from an EMBL/GenBank/DDBJ whole genome shotgun (WGS) entry which is preliminary data.</text>
</comment>
<dbReference type="PROSITE" id="PS50995">
    <property type="entry name" value="HTH_MARR_2"/>
    <property type="match status" value="1"/>
</dbReference>
<dbReference type="AlphaFoldDB" id="A0A927J984"/>
<dbReference type="Pfam" id="PF01047">
    <property type="entry name" value="MarR"/>
    <property type="match status" value="1"/>
</dbReference>
<evidence type="ECO:0000256" key="1">
    <source>
        <dbReference type="ARBA" id="ARBA00023015"/>
    </source>
</evidence>
<evidence type="ECO:0000256" key="2">
    <source>
        <dbReference type="ARBA" id="ARBA00023125"/>
    </source>
</evidence>
<feature type="domain" description="HTH marR-type" evidence="4">
    <location>
        <begin position="27"/>
        <end position="163"/>
    </location>
</feature>
<dbReference type="PROSITE" id="PS01117">
    <property type="entry name" value="HTH_MARR_1"/>
    <property type="match status" value="1"/>
</dbReference>
<evidence type="ECO:0000313" key="5">
    <source>
        <dbReference type="EMBL" id="MBD8504928.1"/>
    </source>
</evidence>
<dbReference type="PRINTS" id="PR00598">
    <property type="entry name" value="HTHMARR"/>
</dbReference>
<dbReference type="InterPro" id="IPR036388">
    <property type="entry name" value="WH-like_DNA-bd_sf"/>
</dbReference>
<protein>
    <submittedName>
        <fullName evidence="5">MarR family transcriptional regulator</fullName>
    </submittedName>
</protein>
<dbReference type="InterPro" id="IPR039422">
    <property type="entry name" value="MarR/SlyA-like"/>
</dbReference>
<dbReference type="InterPro" id="IPR023187">
    <property type="entry name" value="Tscrpt_reg_MarR-type_CS"/>
</dbReference>
<keyword evidence="3" id="KW-0804">Transcription</keyword>
<dbReference type="Proteomes" id="UP000642993">
    <property type="component" value="Unassembled WGS sequence"/>
</dbReference>
<dbReference type="EMBL" id="JACYWE010000001">
    <property type="protein sequence ID" value="MBD8504928.1"/>
    <property type="molecule type" value="Genomic_DNA"/>
</dbReference>
<keyword evidence="2" id="KW-0238">DNA-binding</keyword>
<dbReference type="GO" id="GO:0006950">
    <property type="term" value="P:response to stress"/>
    <property type="evidence" value="ECO:0007669"/>
    <property type="project" value="TreeGrafter"/>
</dbReference>
<keyword evidence="6" id="KW-1185">Reference proteome</keyword>
<dbReference type="SUPFAM" id="SSF46785">
    <property type="entry name" value="Winged helix' DNA-binding domain"/>
    <property type="match status" value="1"/>
</dbReference>
<keyword evidence="1" id="KW-0805">Transcription regulation</keyword>
<dbReference type="PANTHER" id="PTHR33164:SF101">
    <property type="entry name" value="TRANSCRIPTIONAL REPRESSOR MPRA"/>
    <property type="match status" value="1"/>
</dbReference>
<name>A0A927J984_9ACTN</name>
<dbReference type="InterPro" id="IPR000835">
    <property type="entry name" value="HTH_MarR-typ"/>
</dbReference>
<dbReference type="Gene3D" id="1.10.10.10">
    <property type="entry name" value="Winged helix-like DNA-binding domain superfamily/Winged helix DNA-binding domain"/>
    <property type="match status" value="1"/>
</dbReference>
<evidence type="ECO:0000313" key="6">
    <source>
        <dbReference type="Proteomes" id="UP000642993"/>
    </source>
</evidence>